<keyword evidence="9" id="KW-1185">Reference proteome</keyword>
<evidence type="ECO:0000256" key="5">
    <source>
        <dbReference type="PROSITE-ProRule" id="PRU00205"/>
    </source>
</evidence>
<dbReference type="PANTHER" id="PTHR31766:SF2">
    <property type="entry name" value="GLABROUS1 ENHANCER-BINDING PROTEIN-LIKE 2"/>
    <property type="match status" value="1"/>
</dbReference>
<reference evidence="8" key="1">
    <citation type="journal article" date="2019" name="Plant J.">
        <title>Chlorella vulgaris genome assembly and annotation reveals the molecular basis for metabolic acclimation to high light conditions.</title>
        <authorList>
            <person name="Cecchin M."/>
            <person name="Marcolungo L."/>
            <person name="Rossato M."/>
            <person name="Girolomoni L."/>
            <person name="Cosentino E."/>
            <person name="Cuine S."/>
            <person name="Li-Beisson Y."/>
            <person name="Delledonne M."/>
            <person name="Ballottari M."/>
        </authorList>
    </citation>
    <scope>NUCLEOTIDE SEQUENCE</scope>
    <source>
        <strain evidence="8">211/11P</strain>
    </source>
</reference>
<feature type="domain" description="TLC" evidence="7">
    <location>
        <begin position="55"/>
        <end position="256"/>
    </location>
</feature>
<gene>
    <name evidence="8" type="ORF">D9Q98_002499</name>
</gene>
<dbReference type="EMBL" id="SIDB01000003">
    <property type="protein sequence ID" value="KAI3434421.1"/>
    <property type="molecule type" value="Genomic_DNA"/>
</dbReference>
<dbReference type="Pfam" id="PF03798">
    <property type="entry name" value="TRAM_LAG1_CLN8"/>
    <property type="match status" value="1"/>
</dbReference>
<proteinExistence type="predicted"/>
<feature type="transmembrane region" description="Helical" evidence="6">
    <location>
        <begin position="227"/>
        <end position="248"/>
    </location>
</feature>
<evidence type="ECO:0000256" key="3">
    <source>
        <dbReference type="ARBA" id="ARBA00022989"/>
    </source>
</evidence>
<evidence type="ECO:0000256" key="1">
    <source>
        <dbReference type="ARBA" id="ARBA00004141"/>
    </source>
</evidence>
<dbReference type="Proteomes" id="UP001055712">
    <property type="component" value="Unassembled WGS sequence"/>
</dbReference>
<dbReference type="PANTHER" id="PTHR31766">
    <property type="entry name" value="GLABROUS1 ENHANCER-BINDING PROTEIN-LIKE 2"/>
    <property type="match status" value="1"/>
</dbReference>
<sequence length="271" mass="30582">MLVQDLSVALEAVSAAAEPWVGSAWREVPTFMLFFGLLFLVSFVLWYYVVGVDRRKAAVLASCVISTVHGSLVALGGYEQLLNWPSFQVDMRNTLQQKLLNEFSLGYMVADMLFFLLPFTPDDVVFMIHHSISAIYLVGCLLNGYGAIGCIMMFFLGEVTSPLFNVFSVSKELRHRYKAAQVVFDYTSPLFTVAFVGVRSIISLPVVTWFVYTVWFRAKLIPTPWRIIMGSCVALGMVASQIWSYRLLRGYLKRRRRVGQLAQAVDGKKVE</sequence>
<accession>A0A9D4YZE8</accession>
<keyword evidence="4 5" id="KW-0472">Membrane</keyword>
<comment type="caution">
    <text evidence="8">The sequence shown here is derived from an EMBL/GenBank/DDBJ whole genome shotgun (WGS) entry which is preliminary data.</text>
</comment>
<feature type="transmembrane region" description="Helical" evidence="6">
    <location>
        <begin position="98"/>
        <end position="117"/>
    </location>
</feature>
<feature type="transmembrane region" description="Helical" evidence="6">
    <location>
        <begin position="190"/>
        <end position="215"/>
    </location>
</feature>
<dbReference type="InterPro" id="IPR006634">
    <property type="entry name" value="TLC-dom"/>
</dbReference>
<dbReference type="OrthoDB" id="204175at2759"/>
<protein>
    <recommendedName>
        <fullName evidence="7">TLC domain-containing protein</fullName>
    </recommendedName>
</protein>
<dbReference type="PROSITE" id="PS50922">
    <property type="entry name" value="TLC"/>
    <property type="match status" value="1"/>
</dbReference>
<evidence type="ECO:0000256" key="6">
    <source>
        <dbReference type="SAM" id="Phobius"/>
    </source>
</evidence>
<evidence type="ECO:0000313" key="8">
    <source>
        <dbReference type="EMBL" id="KAI3434421.1"/>
    </source>
</evidence>
<keyword evidence="3 6" id="KW-1133">Transmembrane helix</keyword>
<name>A0A9D4YZE8_CHLVU</name>
<dbReference type="GO" id="GO:0016020">
    <property type="term" value="C:membrane"/>
    <property type="evidence" value="ECO:0007669"/>
    <property type="project" value="UniProtKB-SubCell"/>
</dbReference>
<dbReference type="AlphaFoldDB" id="A0A9D4YZE8"/>
<organism evidence="8 9">
    <name type="scientific">Chlorella vulgaris</name>
    <name type="common">Green alga</name>
    <dbReference type="NCBI Taxonomy" id="3077"/>
    <lineage>
        <taxon>Eukaryota</taxon>
        <taxon>Viridiplantae</taxon>
        <taxon>Chlorophyta</taxon>
        <taxon>core chlorophytes</taxon>
        <taxon>Trebouxiophyceae</taxon>
        <taxon>Chlorellales</taxon>
        <taxon>Chlorellaceae</taxon>
        <taxon>Chlorella clade</taxon>
        <taxon>Chlorella</taxon>
    </lineage>
</organism>
<feature type="transmembrane region" description="Helical" evidence="6">
    <location>
        <begin position="124"/>
        <end position="145"/>
    </location>
</feature>
<dbReference type="SMART" id="SM00724">
    <property type="entry name" value="TLC"/>
    <property type="match status" value="1"/>
</dbReference>
<keyword evidence="2 5" id="KW-0812">Transmembrane</keyword>
<evidence type="ECO:0000256" key="4">
    <source>
        <dbReference type="ARBA" id="ARBA00023136"/>
    </source>
</evidence>
<feature type="transmembrane region" description="Helical" evidence="6">
    <location>
        <begin position="31"/>
        <end position="50"/>
    </location>
</feature>
<dbReference type="InterPro" id="IPR040327">
    <property type="entry name" value="At5g14285-like"/>
</dbReference>
<reference evidence="8" key="2">
    <citation type="submission" date="2020-11" db="EMBL/GenBank/DDBJ databases">
        <authorList>
            <person name="Cecchin M."/>
            <person name="Marcolungo L."/>
            <person name="Rossato M."/>
            <person name="Girolomoni L."/>
            <person name="Cosentino E."/>
            <person name="Cuine S."/>
            <person name="Li-Beisson Y."/>
            <person name="Delledonne M."/>
            <person name="Ballottari M."/>
        </authorList>
    </citation>
    <scope>NUCLEOTIDE SEQUENCE</scope>
    <source>
        <strain evidence="8">211/11P</strain>
        <tissue evidence="8">Whole cell</tissue>
    </source>
</reference>
<comment type="subcellular location">
    <subcellularLocation>
        <location evidence="1">Membrane</location>
        <topology evidence="1">Multi-pass membrane protein</topology>
    </subcellularLocation>
</comment>
<evidence type="ECO:0000256" key="2">
    <source>
        <dbReference type="ARBA" id="ARBA00022692"/>
    </source>
</evidence>
<evidence type="ECO:0000259" key="7">
    <source>
        <dbReference type="PROSITE" id="PS50922"/>
    </source>
</evidence>
<evidence type="ECO:0000313" key="9">
    <source>
        <dbReference type="Proteomes" id="UP001055712"/>
    </source>
</evidence>
<feature type="transmembrane region" description="Helical" evidence="6">
    <location>
        <begin position="57"/>
        <end position="78"/>
    </location>
</feature>